<proteinExistence type="predicted"/>
<sequence length="83" mass="8902">MAKSFRLNSGLEARLERAARAEGTSTSESIRRAIGRYCEHVLGATLAPRLADVIGLGRGGGGRARRSGEAFRRALRHKRPGSA</sequence>
<comment type="caution">
    <text evidence="2">The sequence shown here is derived from an EMBL/GenBank/DDBJ whole genome shotgun (WGS) entry which is preliminary data.</text>
</comment>
<dbReference type="Proteomes" id="UP000318093">
    <property type="component" value="Unassembled WGS sequence"/>
</dbReference>
<feature type="compositionally biased region" description="Basic residues" evidence="1">
    <location>
        <begin position="73"/>
        <end position="83"/>
    </location>
</feature>
<gene>
    <name evidence="2" type="ORF">E6H03_03115</name>
</gene>
<dbReference type="GO" id="GO:0006355">
    <property type="term" value="P:regulation of DNA-templated transcription"/>
    <property type="evidence" value="ECO:0007669"/>
    <property type="project" value="InterPro"/>
</dbReference>
<evidence type="ECO:0000313" key="3">
    <source>
        <dbReference type="Proteomes" id="UP000318093"/>
    </source>
</evidence>
<reference evidence="2 3" key="1">
    <citation type="journal article" date="2019" name="Nat. Microbiol.">
        <title>Mediterranean grassland soil C-N compound turnover is dependent on rainfall and depth, and is mediated by genomically divergent microorganisms.</title>
        <authorList>
            <person name="Diamond S."/>
            <person name="Andeer P.F."/>
            <person name="Li Z."/>
            <person name="Crits-Christoph A."/>
            <person name="Burstein D."/>
            <person name="Anantharaman K."/>
            <person name="Lane K.R."/>
            <person name="Thomas B.C."/>
            <person name="Pan C."/>
            <person name="Northen T.R."/>
            <person name="Banfield J.F."/>
        </authorList>
    </citation>
    <scope>NUCLEOTIDE SEQUENCE [LARGE SCALE GENOMIC DNA]</scope>
    <source>
        <strain evidence="2">NP_6</strain>
    </source>
</reference>
<evidence type="ECO:0000313" key="2">
    <source>
        <dbReference type="EMBL" id="TMI83798.1"/>
    </source>
</evidence>
<accession>A0A537JJT0</accession>
<name>A0A537JJT0_9BACT</name>
<feature type="region of interest" description="Disordered" evidence="1">
    <location>
        <begin position="57"/>
        <end position="83"/>
    </location>
</feature>
<dbReference type="EMBL" id="VBAN01000091">
    <property type="protein sequence ID" value="TMI83798.1"/>
    <property type="molecule type" value="Genomic_DNA"/>
</dbReference>
<dbReference type="AlphaFoldDB" id="A0A537JJT0"/>
<evidence type="ECO:0000256" key="1">
    <source>
        <dbReference type="SAM" id="MobiDB-lite"/>
    </source>
</evidence>
<organism evidence="2 3">
    <name type="scientific">Candidatus Segetimicrobium genomatis</name>
    <dbReference type="NCBI Taxonomy" id="2569760"/>
    <lineage>
        <taxon>Bacteria</taxon>
        <taxon>Bacillati</taxon>
        <taxon>Candidatus Sysuimicrobiota</taxon>
        <taxon>Candidatus Sysuimicrobiia</taxon>
        <taxon>Candidatus Sysuimicrobiales</taxon>
        <taxon>Candidatus Segetimicrobiaceae</taxon>
        <taxon>Candidatus Segetimicrobium</taxon>
    </lineage>
</organism>
<dbReference type="CDD" id="cd21631">
    <property type="entry name" value="RHH_CopG_NikR-like"/>
    <property type="match status" value="1"/>
</dbReference>
<protein>
    <submittedName>
        <fullName evidence="2">Ribbon-helix-helix protein, CopG family</fullName>
    </submittedName>
</protein>